<keyword evidence="3 7" id="KW-0479">Metal-binding</keyword>
<dbReference type="EC" id="3.1.3.15" evidence="6"/>
<dbReference type="SUPFAM" id="SSF56655">
    <property type="entry name" value="Carbohydrate phosphatase"/>
    <property type="match status" value="1"/>
</dbReference>
<dbReference type="PRINTS" id="PR00377">
    <property type="entry name" value="IMPHPHTASES"/>
</dbReference>
<accession>A0A7V9A8F4</accession>
<keyword evidence="9" id="KW-1185">Reference proteome</keyword>
<evidence type="ECO:0000256" key="6">
    <source>
        <dbReference type="NCBIfam" id="TIGR02067"/>
    </source>
</evidence>
<dbReference type="PANTHER" id="PTHR20854">
    <property type="entry name" value="INOSITOL MONOPHOSPHATASE"/>
    <property type="match status" value="1"/>
</dbReference>
<organism evidence="8 9">
    <name type="scientific">Bremerella alba</name>
    <dbReference type="NCBI Taxonomy" id="980252"/>
    <lineage>
        <taxon>Bacteria</taxon>
        <taxon>Pseudomonadati</taxon>
        <taxon>Planctomycetota</taxon>
        <taxon>Planctomycetia</taxon>
        <taxon>Pirellulales</taxon>
        <taxon>Pirellulaceae</taxon>
        <taxon>Bremerella</taxon>
    </lineage>
</organism>
<evidence type="ECO:0000256" key="1">
    <source>
        <dbReference type="ARBA" id="ARBA00001946"/>
    </source>
</evidence>
<dbReference type="Gene3D" id="3.40.190.80">
    <property type="match status" value="1"/>
</dbReference>
<dbReference type="CDD" id="cd01641">
    <property type="entry name" value="Bacterial_IMPase_like_1"/>
    <property type="match status" value="1"/>
</dbReference>
<reference evidence="8 9" key="1">
    <citation type="submission" date="2020-05" db="EMBL/GenBank/DDBJ databases">
        <title>Bremerella alba sp. nov., a novel planctomycete isolated from the surface of the macroalga Fucus spiralis.</title>
        <authorList>
            <person name="Godinho O."/>
            <person name="Botelho R."/>
            <person name="Albuquerque L."/>
            <person name="Wiegand S."/>
            <person name="Da Costa M.S."/>
            <person name="Lobo-Da-Cunha A."/>
            <person name="Jogler C."/>
            <person name="Lage O.M."/>
        </authorList>
    </citation>
    <scope>NUCLEOTIDE SEQUENCE [LARGE SCALE GENOMIC DNA]</scope>
    <source>
        <strain evidence="8 9">FF15</strain>
    </source>
</reference>
<feature type="binding site" evidence="7">
    <location>
        <position position="94"/>
    </location>
    <ligand>
        <name>Mg(2+)</name>
        <dbReference type="ChEBI" id="CHEBI:18420"/>
        <label>1</label>
        <note>catalytic</note>
    </ligand>
</feature>
<dbReference type="GO" id="GO:0000105">
    <property type="term" value="P:L-histidine biosynthetic process"/>
    <property type="evidence" value="ECO:0007669"/>
    <property type="project" value="UniProtKB-UniRule"/>
</dbReference>
<evidence type="ECO:0000256" key="3">
    <source>
        <dbReference type="ARBA" id="ARBA00022723"/>
    </source>
</evidence>
<dbReference type="Proteomes" id="UP000551616">
    <property type="component" value="Unassembled WGS sequence"/>
</dbReference>
<evidence type="ECO:0000256" key="4">
    <source>
        <dbReference type="ARBA" id="ARBA00022801"/>
    </source>
</evidence>
<dbReference type="GO" id="GO:0007165">
    <property type="term" value="P:signal transduction"/>
    <property type="evidence" value="ECO:0007669"/>
    <property type="project" value="TreeGrafter"/>
</dbReference>
<evidence type="ECO:0000256" key="5">
    <source>
        <dbReference type="ARBA" id="ARBA00022842"/>
    </source>
</evidence>
<keyword evidence="5 7" id="KW-0460">Magnesium</keyword>
<dbReference type="FunFam" id="3.30.540.10:FF:000003">
    <property type="entry name" value="Inositol-1-monophosphatase"/>
    <property type="match status" value="1"/>
</dbReference>
<dbReference type="InterPro" id="IPR000760">
    <property type="entry name" value="Inositol_monophosphatase-like"/>
</dbReference>
<evidence type="ECO:0000256" key="7">
    <source>
        <dbReference type="PIRSR" id="PIRSR600760-2"/>
    </source>
</evidence>
<dbReference type="AlphaFoldDB" id="A0A7V9A8F4"/>
<dbReference type="GO" id="GO:0046872">
    <property type="term" value="F:metal ion binding"/>
    <property type="evidence" value="ECO:0007669"/>
    <property type="project" value="UniProtKB-KW"/>
</dbReference>
<dbReference type="GO" id="GO:0008934">
    <property type="term" value="F:inositol monophosphate 1-phosphatase activity"/>
    <property type="evidence" value="ECO:0007669"/>
    <property type="project" value="TreeGrafter"/>
</dbReference>
<dbReference type="GO" id="GO:0006020">
    <property type="term" value="P:inositol metabolic process"/>
    <property type="evidence" value="ECO:0007669"/>
    <property type="project" value="TreeGrafter"/>
</dbReference>
<dbReference type="EMBL" id="JABRWO010000010">
    <property type="protein sequence ID" value="MBA2116435.1"/>
    <property type="molecule type" value="Genomic_DNA"/>
</dbReference>
<sequence length="272" mass="29933">MSMNNSQSDLEKRLETARRLARLAGKSTLEHFQRADLTYEKKEDSSPVTVADENAEKIIRQGLAEEFPDDGIIGEEFGSQEGSTGFNWIVDPIDGTKAFIAGVPLFGTMIGIEKDGKSRIGVVYIPGLDEMISAAEGQGAWYERPNHDPVRAQVNKTAKLADGIMVTSQVSTFNKRNATQSFLELEERSFVTRTWGDCYGYMLVATGRAVCMIDPMMSIWDAAALQPIMEEAGGTFTSWTGESTIYSGDGIGTNGMVLEEILEVCRKYPMPE</sequence>
<feature type="binding site" evidence="7">
    <location>
        <position position="91"/>
    </location>
    <ligand>
        <name>Mg(2+)</name>
        <dbReference type="ChEBI" id="CHEBI:18420"/>
        <label>1</label>
        <note>catalytic</note>
    </ligand>
</feature>
<dbReference type="Gene3D" id="3.30.540.10">
    <property type="entry name" value="Fructose-1,6-Bisphosphatase, subunit A, domain 1"/>
    <property type="match status" value="1"/>
</dbReference>
<dbReference type="GO" id="GO:0004401">
    <property type="term" value="F:histidinol-phosphatase activity"/>
    <property type="evidence" value="ECO:0007669"/>
    <property type="project" value="UniProtKB-UniRule"/>
</dbReference>
<comment type="caution">
    <text evidence="8">The sequence shown here is derived from an EMBL/GenBank/DDBJ whole genome shotgun (WGS) entry which is preliminary data.</text>
</comment>
<dbReference type="RefSeq" id="WP_235990583.1">
    <property type="nucleotide sequence ID" value="NZ_JABRWO010000010.1"/>
</dbReference>
<evidence type="ECO:0000313" key="8">
    <source>
        <dbReference type="EMBL" id="MBA2116435.1"/>
    </source>
</evidence>
<comment type="cofactor">
    <cofactor evidence="1 7">
        <name>Mg(2+)</name>
        <dbReference type="ChEBI" id="CHEBI:18420"/>
    </cofactor>
</comment>
<protein>
    <recommendedName>
        <fullName evidence="6">Histidinol-phosphatase</fullName>
        <ecNumber evidence="6">3.1.3.15</ecNumber>
    </recommendedName>
</protein>
<dbReference type="Pfam" id="PF00459">
    <property type="entry name" value="Inositol_P"/>
    <property type="match status" value="1"/>
</dbReference>
<feature type="binding site" evidence="7">
    <location>
        <position position="93"/>
    </location>
    <ligand>
        <name>Mg(2+)</name>
        <dbReference type="ChEBI" id="CHEBI:18420"/>
        <label>2</label>
    </ligand>
</feature>
<feature type="binding site" evidence="7">
    <location>
        <position position="221"/>
    </location>
    <ligand>
        <name>Mg(2+)</name>
        <dbReference type="ChEBI" id="CHEBI:18420"/>
        <label>1</label>
        <note>catalytic</note>
    </ligand>
</feature>
<comment type="similarity">
    <text evidence="2">Belongs to the inositol monophosphatase superfamily.</text>
</comment>
<dbReference type="NCBIfam" id="TIGR02067">
    <property type="entry name" value="his_9_HisN"/>
    <property type="match status" value="1"/>
</dbReference>
<proteinExistence type="inferred from homology"/>
<evidence type="ECO:0000313" key="9">
    <source>
        <dbReference type="Proteomes" id="UP000551616"/>
    </source>
</evidence>
<dbReference type="InterPro" id="IPR011809">
    <property type="entry name" value="His_9_proposed"/>
</dbReference>
<name>A0A7V9A8F4_9BACT</name>
<gene>
    <name evidence="8" type="primary">hisN</name>
    <name evidence="8" type="ORF">HOV93_36240</name>
</gene>
<keyword evidence="4 8" id="KW-0378">Hydrolase</keyword>
<feature type="binding site" evidence="7">
    <location>
        <position position="75"/>
    </location>
    <ligand>
        <name>Mg(2+)</name>
        <dbReference type="ChEBI" id="CHEBI:18420"/>
        <label>1</label>
        <note>catalytic</note>
    </ligand>
</feature>
<evidence type="ECO:0000256" key="2">
    <source>
        <dbReference type="ARBA" id="ARBA00009759"/>
    </source>
</evidence>
<dbReference type="PANTHER" id="PTHR20854:SF4">
    <property type="entry name" value="INOSITOL-1-MONOPHOSPHATASE-RELATED"/>
    <property type="match status" value="1"/>
</dbReference>